<dbReference type="Proteomes" id="UP000569329">
    <property type="component" value="Unassembled WGS sequence"/>
</dbReference>
<reference evidence="1 2" key="1">
    <citation type="submission" date="2020-07" db="EMBL/GenBank/DDBJ databases">
        <title>Sequencing the genomes of 1000 actinobacteria strains.</title>
        <authorList>
            <person name="Klenk H.-P."/>
        </authorList>
    </citation>
    <scope>NUCLEOTIDE SEQUENCE [LARGE SCALE GENOMIC DNA]</scope>
    <source>
        <strain evidence="1 2">DSM 45975</strain>
    </source>
</reference>
<dbReference type="EMBL" id="JACGWZ010000004">
    <property type="protein sequence ID" value="MBA8825809.1"/>
    <property type="molecule type" value="Genomic_DNA"/>
</dbReference>
<proteinExistence type="predicted"/>
<protein>
    <submittedName>
        <fullName evidence="1">Transketolase N-terminal domain/subunit</fullName>
    </submittedName>
</protein>
<comment type="caution">
    <text evidence="1">The sequence shown here is derived from an EMBL/GenBank/DDBJ whole genome shotgun (WGS) entry which is preliminary data.</text>
</comment>
<gene>
    <name evidence="1" type="ORF">FHX42_003175</name>
</gene>
<sequence length="38" mass="4182">MNPRRPDDPERDRFLLSKGHGPTPYCAALAAKGFLDPA</sequence>
<evidence type="ECO:0000313" key="1">
    <source>
        <dbReference type="EMBL" id="MBA8825809.1"/>
    </source>
</evidence>
<accession>A0A839DYK3</accession>
<evidence type="ECO:0000313" key="2">
    <source>
        <dbReference type="Proteomes" id="UP000569329"/>
    </source>
</evidence>
<name>A0A839DYK3_9PSEU</name>
<dbReference type="Gene3D" id="3.40.50.970">
    <property type="match status" value="1"/>
</dbReference>
<dbReference type="AlphaFoldDB" id="A0A839DYK3"/>
<keyword evidence="2" id="KW-1185">Reference proteome</keyword>
<organism evidence="1 2">
    <name type="scientific">Halosaccharopolyspora lacisalsi</name>
    <dbReference type="NCBI Taxonomy" id="1000566"/>
    <lineage>
        <taxon>Bacteria</taxon>
        <taxon>Bacillati</taxon>
        <taxon>Actinomycetota</taxon>
        <taxon>Actinomycetes</taxon>
        <taxon>Pseudonocardiales</taxon>
        <taxon>Pseudonocardiaceae</taxon>
        <taxon>Halosaccharopolyspora</taxon>
    </lineage>
</organism>